<evidence type="ECO:0000313" key="2">
    <source>
        <dbReference type="Proteomes" id="UP001262754"/>
    </source>
</evidence>
<comment type="caution">
    <text evidence="1">The sequence shown here is derived from an EMBL/GenBank/DDBJ whole genome shotgun (WGS) entry which is preliminary data.</text>
</comment>
<evidence type="ECO:0000313" key="1">
    <source>
        <dbReference type="EMBL" id="MDR6533561.1"/>
    </source>
</evidence>
<proteinExistence type="predicted"/>
<keyword evidence="2" id="KW-1185">Reference proteome</keyword>
<organism evidence="1 2">
    <name type="scientific">Caulobacter rhizosphaerae</name>
    <dbReference type="NCBI Taxonomy" id="2010972"/>
    <lineage>
        <taxon>Bacteria</taxon>
        <taxon>Pseudomonadati</taxon>
        <taxon>Pseudomonadota</taxon>
        <taxon>Alphaproteobacteria</taxon>
        <taxon>Caulobacterales</taxon>
        <taxon>Caulobacteraceae</taxon>
        <taxon>Caulobacter</taxon>
    </lineage>
</organism>
<accession>A0ABU1N651</accession>
<protein>
    <submittedName>
        <fullName evidence="1">Uncharacterized protein</fullName>
    </submittedName>
</protein>
<name>A0ABU1N651_9CAUL</name>
<reference evidence="1 2" key="1">
    <citation type="submission" date="2023-07" db="EMBL/GenBank/DDBJ databases">
        <title>Sorghum-associated microbial communities from plants grown in Nebraska, USA.</title>
        <authorList>
            <person name="Schachtman D."/>
        </authorList>
    </citation>
    <scope>NUCLEOTIDE SEQUENCE [LARGE SCALE GENOMIC DNA]</scope>
    <source>
        <strain evidence="1 2">DS2154</strain>
    </source>
</reference>
<dbReference type="Proteomes" id="UP001262754">
    <property type="component" value="Unassembled WGS sequence"/>
</dbReference>
<sequence length="372" mass="38172">MVGSVTNGYAANPYLTTTAAPTTATTTSTSGDASGAAARTSGSSVNVTLSAQAQAALAAQTDNRTTDQVVASARTALDKLLAGAKSTSALKDGKATIDVSGLDRRSLYAIASNKGGKFPIEEQVVASLQMKANRDAALSTPASAMRVTGDYAGLYKAALANLEAAGPEEKAMGQWAKDKAALTEGLKQAQATPGAAPAGIDGDPVAAYLKDVGGVVANPRTRDIGKVASDVRSVLDKQYVAATKDGMATGPDSGRIDFSKFDDRSLAAVALNKGDQFSEHEAAQAAAEVKARNRDSVSSAYKSTQGSDSSAFGKSLITQYAAMSDEERQAAGWTPALYDKMVQMQNLSDKLASLFNSDGGVNTGGTSLLDYL</sequence>
<gene>
    <name evidence="1" type="ORF">J2800_004327</name>
</gene>
<dbReference type="RefSeq" id="WP_310034462.1">
    <property type="nucleotide sequence ID" value="NZ_JAVDRL010000013.1"/>
</dbReference>
<dbReference type="EMBL" id="JAVDRL010000013">
    <property type="protein sequence ID" value="MDR6533561.1"/>
    <property type="molecule type" value="Genomic_DNA"/>
</dbReference>